<dbReference type="Proteomes" id="UP000279306">
    <property type="component" value="Chromosome"/>
</dbReference>
<reference evidence="3 4" key="1">
    <citation type="submission" date="2018-12" db="EMBL/GenBank/DDBJ databases">
        <authorList>
            <consortium name="Pathogen Informatics"/>
        </authorList>
    </citation>
    <scope>NUCLEOTIDE SEQUENCE [LARGE SCALE GENOMIC DNA]</scope>
    <source>
        <strain evidence="3 4">NCTC10437</strain>
    </source>
</reference>
<organism evidence="3 4">
    <name type="scientific">Mycolicibacterium aurum</name>
    <name type="common">Mycobacterium aurum</name>
    <dbReference type="NCBI Taxonomy" id="1791"/>
    <lineage>
        <taxon>Bacteria</taxon>
        <taxon>Bacillati</taxon>
        <taxon>Actinomycetota</taxon>
        <taxon>Actinomycetes</taxon>
        <taxon>Mycobacteriales</taxon>
        <taxon>Mycobacteriaceae</taxon>
        <taxon>Mycolicibacterium</taxon>
    </lineage>
</organism>
<evidence type="ECO:0000256" key="2">
    <source>
        <dbReference type="SAM" id="Phobius"/>
    </source>
</evidence>
<gene>
    <name evidence="3" type="ORF">NCTC10437_05714</name>
</gene>
<dbReference type="OrthoDB" id="4641860at2"/>
<evidence type="ECO:0000313" key="3">
    <source>
        <dbReference type="EMBL" id="VEG58682.1"/>
    </source>
</evidence>
<sequence length="188" mass="19064">MNHPHGPSGDGSPDQQPRPGFATYHFPQPVPQPPPSGVTGIMAVAFAGLVAVACLGVSLLAFLGLFGVSLLDTDSRVQTSVGISGSVLPVLILGILLTFVAGLLLAAGTVKLAQRKMAGRRLVVGGCGVTIAANLLSLGYAASATGPYISGATFALLGLIFPMATLVLVLVPSTTAWITAKRKPTSAY</sequence>
<keyword evidence="2" id="KW-0812">Transmembrane</keyword>
<proteinExistence type="predicted"/>
<name>A0A448J1W0_MYCAU</name>
<accession>A0A448J1W0</accession>
<evidence type="ECO:0008006" key="5">
    <source>
        <dbReference type="Google" id="ProtNLM"/>
    </source>
</evidence>
<keyword evidence="2" id="KW-1133">Transmembrane helix</keyword>
<dbReference type="RefSeq" id="WP_048631486.1">
    <property type="nucleotide sequence ID" value="NZ_CVQQ01000003.1"/>
</dbReference>
<dbReference type="STRING" id="1791.GCA_001049355_01586"/>
<feature type="region of interest" description="Disordered" evidence="1">
    <location>
        <begin position="1"/>
        <end position="29"/>
    </location>
</feature>
<keyword evidence="2" id="KW-0472">Membrane</keyword>
<keyword evidence="4" id="KW-1185">Reference proteome</keyword>
<dbReference type="AlphaFoldDB" id="A0A448J1W0"/>
<dbReference type="KEGG" id="mauu:NCTC10437_05714"/>
<dbReference type="EMBL" id="LR134356">
    <property type="protein sequence ID" value="VEG58682.1"/>
    <property type="molecule type" value="Genomic_DNA"/>
</dbReference>
<protein>
    <recommendedName>
        <fullName evidence="5">Transmembrane protein</fullName>
    </recommendedName>
</protein>
<feature type="transmembrane region" description="Helical" evidence="2">
    <location>
        <begin position="148"/>
        <end position="171"/>
    </location>
</feature>
<feature type="transmembrane region" description="Helical" evidence="2">
    <location>
        <begin position="122"/>
        <end position="142"/>
    </location>
</feature>
<evidence type="ECO:0000313" key="4">
    <source>
        <dbReference type="Proteomes" id="UP000279306"/>
    </source>
</evidence>
<evidence type="ECO:0000256" key="1">
    <source>
        <dbReference type="SAM" id="MobiDB-lite"/>
    </source>
</evidence>
<feature type="transmembrane region" description="Helical" evidence="2">
    <location>
        <begin position="86"/>
        <end position="110"/>
    </location>
</feature>
<feature type="transmembrane region" description="Helical" evidence="2">
    <location>
        <begin position="41"/>
        <end position="66"/>
    </location>
</feature>